<accession>A0A150H2J1</accession>
<dbReference type="GO" id="GO:0016787">
    <property type="term" value="F:hydrolase activity"/>
    <property type="evidence" value="ECO:0007669"/>
    <property type="project" value="UniProtKB-KW"/>
</dbReference>
<feature type="region of interest" description="Disordered" evidence="2">
    <location>
        <begin position="396"/>
        <end position="423"/>
    </location>
</feature>
<keyword evidence="1" id="KW-0378">Hydrolase</keyword>
<dbReference type="InterPro" id="IPR014001">
    <property type="entry name" value="Helicase_ATP-bd"/>
</dbReference>
<dbReference type="Pfam" id="PF00176">
    <property type="entry name" value="SNF2-rel_dom"/>
    <property type="match status" value="1"/>
</dbReference>
<dbReference type="STRING" id="33097.A0A150H2J1"/>
<dbReference type="InterPro" id="IPR001650">
    <property type="entry name" value="Helicase_C-like"/>
</dbReference>
<dbReference type="SMART" id="SM00487">
    <property type="entry name" value="DEXDc"/>
    <property type="match status" value="1"/>
</dbReference>
<dbReference type="InterPro" id="IPR038718">
    <property type="entry name" value="SNF2-like_sf"/>
</dbReference>
<dbReference type="PROSITE" id="PS51192">
    <property type="entry name" value="HELICASE_ATP_BIND_1"/>
    <property type="match status" value="1"/>
</dbReference>
<feature type="domain" description="Helicase ATP-binding" evidence="3">
    <location>
        <begin position="712"/>
        <end position="877"/>
    </location>
</feature>
<dbReference type="EMBL" id="LSYV01000002">
    <property type="protein sequence ID" value="KXZ56213.1"/>
    <property type="molecule type" value="Genomic_DNA"/>
</dbReference>
<dbReference type="Proteomes" id="UP000075714">
    <property type="component" value="Unassembled WGS sequence"/>
</dbReference>
<feature type="region of interest" description="Disordered" evidence="2">
    <location>
        <begin position="1337"/>
        <end position="1356"/>
    </location>
</feature>
<dbReference type="InterPro" id="IPR027417">
    <property type="entry name" value="P-loop_NTPase"/>
</dbReference>
<feature type="region of interest" description="Disordered" evidence="2">
    <location>
        <begin position="313"/>
        <end position="332"/>
    </location>
</feature>
<dbReference type="OrthoDB" id="6017at2759"/>
<evidence type="ECO:0000313" key="5">
    <source>
        <dbReference type="EMBL" id="KXZ56213.1"/>
    </source>
</evidence>
<organism evidence="5 6">
    <name type="scientific">Gonium pectorale</name>
    <name type="common">Green alga</name>
    <dbReference type="NCBI Taxonomy" id="33097"/>
    <lineage>
        <taxon>Eukaryota</taxon>
        <taxon>Viridiplantae</taxon>
        <taxon>Chlorophyta</taxon>
        <taxon>core chlorophytes</taxon>
        <taxon>Chlorophyceae</taxon>
        <taxon>CS clade</taxon>
        <taxon>Chlamydomonadales</taxon>
        <taxon>Volvocaceae</taxon>
        <taxon>Gonium</taxon>
    </lineage>
</organism>
<reference evidence="6" key="1">
    <citation type="journal article" date="2016" name="Nat. Commun.">
        <title>The Gonium pectorale genome demonstrates co-option of cell cycle regulation during the evolution of multicellularity.</title>
        <authorList>
            <person name="Hanschen E.R."/>
            <person name="Marriage T.N."/>
            <person name="Ferris P.J."/>
            <person name="Hamaji T."/>
            <person name="Toyoda A."/>
            <person name="Fujiyama A."/>
            <person name="Neme R."/>
            <person name="Noguchi H."/>
            <person name="Minakuchi Y."/>
            <person name="Suzuki M."/>
            <person name="Kawai-Toyooka H."/>
            <person name="Smith D.R."/>
            <person name="Sparks H."/>
            <person name="Anderson J."/>
            <person name="Bakaric R."/>
            <person name="Luria V."/>
            <person name="Karger A."/>
            <person name="Kirschner M.W."/>
            <person name="Durand P.M."/>
            <person name="Michod R.E."/>
            <person name="Nozaki H."/>
            <person name="Olson B.J."/>
        </authorList>
    </citation>
    <scope>NUCLEOTIDE SEQUENCE [LARGE SCALE GENOMIC DNA]</scope>
    <source>
        <strain evidence="6">NIES-2863</strain>
    </source>
</reference>
<dbReference type="InterPro" id="IPR000330">
    <property type="entry name" value="SNF2_N"/>
</dbReference>
<sequence length="1356" mass="150628">MQYGQYGQQGPYGAQQGAQQLLQQQQQMMQAGQQYGQTAAQQFAGQYMQQQQAAVLQQAQAVAQQAAAQQAAAQAQAQAQAQVAAAQLRFSQQQQQGGVHHPQPMHAGAGGFAAGFPQLVTNINVNVNMNTAVLAGARGPSPQPRPVGRPPSAPAVPAMGFTESQLGVLKAQITAFKALKKGSVANDPNWQKTLAECYPPPLPMRNAKKIMAAHSKIVGNAAAEALKAVTMPQAPSGAAAAAAALATAAALQIQQNQAQQQQQQQQQQANAAAALQAAASRAAAAAPAAAVALAPPLEAPKGSKEVHRFEGPLATLQPQPERGSTNEQAVAAAHEAAKVAASAANAAAASSHESSALLVQWDVSRLMQAEYNKILNRKRKRRMTQLVEYMKARDRLSPGFDSGPTPPAQQQQQHGAAIGGGAPAGAAGAIVPVSAPPPPPRAARGALQMELRSLRLLDVQVKLRQAIEREVDELKHLQERPYKKFVKDSSLTKSHLTYAVLHQQQREAAERAAQCRLHWRNVIQENASAITALRAARNKGVLKMHERWGRTHNRKMDDDHERRMEALKANDLEAYQALLQQAGGVTTQDSNFQEISRFLSETEEYLHKLAHKVAMAKVNQQTEMVVREAMEEARRAGHSEDEIRIIGERAAAEFKSESDLLRRSRTMSGDAQARLQELAHTVTEEVCVPKLLQPPAGATLRDYQMVGLRWMVSLYNNNLNGILADEMGLGKTVQVMALIAYLIERKNCFGPHLIIVPNAVMVNWKSELTKWLPGVRCVYYVGSRDERARKYTAEVSHGRFNVLVTTYEFIMRDRSKLCKIDWRYIIIDEAQRLKERESQLSRDLDRFKSGYRLLLTGTPLQNELRELWNLLNLLLPEVFDDKKQFASWFGDQLDKTGDDDDLGGRGLSESELLAREKKLVVVHRLHQILLPFMLRRQVADVEGKLPPKVPVVVKAAMTPYQAACYNWIKASSTIRLHPDHPLRLKKNHDWTPLTNRGTELRKVCNHPLISYRMDDAWCGGPEVLTQCGKMMVLDRLLIKFFYSGHRVLLFSTMTKFLDLMEVYLMWRQLPNGRRMLFRRIDGSTPLEVREDAIRDFNRPDSEIFIFLLSIRAAGRGLNLQSSDTVVIYDPDPNPKNEEQAIARSHRIGQTKEVRVVHLEAVADETDYMVHAMARATGQPLPHEVQMEAAASMGLEDEDGEPAVVGPRGELPPLTERKYVESIESMVRNVIQKKKNDMANEIIDAGRFDQTTSMEERRANLEALLQDADRLRVAPTEVQTNQQLNALLARTPEELILFNQLDEDPAMGWVDAPASALDIPDWLRYTYQQLEEAKRINAKKPARTGPRAACNDMEHEP</sequence>
<dbReference type="CDD" id="cd18793">
    <property type="entry name" value="SF2_C_SNF"/>
    <property type="match status" value="1"/>
</dbReference>
<dbReference type="PANTHER" id="PTHR10799">
    <property type="entry name" value="SNF2/RAD54 HELICASE FAMILY"/>
    <property type="match status" value="1"/>
</dbReference>
<feature type="compositionally biased region" description="Polar residues" evidence="2">
    <location>
        <begin position="316"/>
        <end position="328"/>
    </location>
</feature>
<dbReference type="SUPFAM" id="SSF52540">
    <property type="entry name" value="P-loop containing nucleoside triphosphate hydrolases"/>
    <property type="match status" value="2"/>
</dbReference>
<protein>
    <submittedName>
        <fullName evidence="5">Uncharacterized protein</fullName>
    </submittedName>
</protein>
<dbReference type="FunFam" id="3.40.50.10810:FF:000017">
    <property type="entry name" value="ATP-dependent helicase BRM"/>
    <property type="match status" value="1"/>
</dbReference>
<proteinExistence type="predicted"/>
<dbReference type="PROSITE" id="PS51194">
    <property type="entry name" value="HELICASE_CTER"/>
    <property type="match status" value="1"/>
</dbReference>
<dbReference type="SMART" id="SM00490">
    <property type="entry name" value="HELICc"/>
    <property type="match status" value="1"/>
</dbReference>
<dbReference type="InterPro" id="IPR049730">
    <property type="entry name" value="SNF2/RAD54-like_C"/>
</dbReference>
<name>A0A150H2J1_GONPE</name>
<evidence type="ECO:0000259" key="4">
    <source>
        <dbReference type="PROSITE" id="PS51194"/>
    </source>
</evidence>
<dbReference type="GO" id="GO:0005524">
    <property type="term" value="F:ATP binding"/>
    <property type="evidence" value="ECO:0007669"/>
    <property type="project" value="InterPro"/>
</dbReference>
<feature type="domain" description="Helicase C-terminal" evidence="4">
    <location>
        <begin position="1032"/>
        <end position="1192"/>
    </location>
</feature>
<comment type="caution">
    <text evidence="5">The sequence shown here is derived from an EMBL/GenBank/DDBJ whole genome shotgun (WGS) entry which is preliminary data.</text>
</comment>
<dbReference type="Gene3D" id="3.40.50.10810">
    <property type="entry name" value="Tandem AAA-ATPase domain"/>
    <property type="match status" value="1"/>
</dbReference>
<evidence type="ECO:0000256" key="1">
    <source>
        <dbReference type="ARBA" id="ARBA00022801"/>
    </source>
</evidence>
<evidence type="ECO:0000259" key="3">
    <source>
        <dbReference type="PROSITE" id="PS51192"/>
    </source>
</evidence>
<dbReference type="Pfam" id="PF00271">
    <property type="entry name" value="Helicase_C"/>
    <property type="match status" value="1"/>
</dbReference>
<gene>
    <name evidence="5" type="ORF">GPECTOR_1g185</name>
</gene>
<evidence type="ECO:0000256" key="2">
    <source>
        <dbReference type="SAM" id="MobiDB-lite"/>
    </source>
</evidence>
<dbReference type="Gene3D" id="3.40.50.300">
    <property type="entry name" value="P-loop containing nucleotide triphosphate hydrolases"/>
    <property type="match status" value="1"/>
</dbReference>
<keyword evidence="6" id="KW-1185">Reference proteome</keyword>
<evidence type="ECO:0000313" key="6">
    <source>
        <dbReference type="Proteomes" id="UP000075714"/>
    </source>
</evidence>